<dbReference type="EMBL" id="JAWZYT010000221">
    <property type="protein sequence ID" value="KAK4326383.1"/>
    <property type="molecule type" value="Genomic_DNA"/>
</dbReference>
<proteinExistence type="predicted"/>
<protein>
    <submittedName>
        <fullName evidence="2">Uncharacterized protein</fullName>
    </submittedName>
</protein>
<comment type="caution">
    <text evidence="2">The sequence shown here is derived from an EMBL/GenBank/DDBJ whole genome shotgun (WGS) entry which is preliminary data.</text>
</comment>
<feature type="compositionally biased region" description="Low complexity" evidence="1">
    <location>
        <begin position="9"/>
        <end position="30"/>
    </location>
</feature>
<evidence type="ECO:0000256" key="1">
    <source>
        <dbReference type="SAM" id="MobiDB-lite"/>
    </source>
</evidence>
<evidence type="ECO:0000313" key="2">
    <source>
        <dbReference type="EMBL" id="KAK4326383.1"/>
    </source>
</evidence>
<dbReference type="Proteomes" id="UP001292094">
    <property type="component" value="Unassembled WGS sequence"/>
</dbReference>
<evidence type="ECO:0000313" key="3">
    <source>
        <dbReference type="Proteomes" id="UP001292094"/>
    </source>
</evidence>
<organism evidence="2 3">
    <name type="scientific">Petrolisthes manimaculis</name>
    <dbReference type="NCBI Taxonomy" id="1843537"/>
    <lineage>
        <taxon>Eukaryota</taxon>
        <taxon>Metazoa</taxon>
        <taxon>Ecdysozoa</taxon>
        <taxon>Arthropoda</taxon>
        <taxon>Crustacea</taxon>
        <taxon>Multicrustacea</taxon>
        <taxon>Malacostraca</taxon>
        <taxon>Eumalacostraca</taxon>
        <taxon>Eucarida</taxon>
        <taxon>Decapoda</taxon>
        <taxon>Pleocyemata</taxon>
        <taxon>Anomura</taxon>
        <taxon>Galatheoidea</taxon>
        <taxon>Porcellanidae</taxon>
        <taxon>Petrolisthes</taxon>
    </lineage>
</organism>
<name>A0AAE1QJ78_9EUCA</name>
<feature type="region of interest" description="Disordered" evidence="1">
    <location>
        <begin position="1"/>
        <end position="69"/>
    </location>
</feature>
<accession>A0AAE1QJ78</accession>
<sequence>MHTPPHLPTTPHQAHTTIPCTHHLTSPPHTTTHHHTSPCTHYHTISSSHLTKHTPPHHLTMHTPPHTPPYLPTTHHHIMHTSPHNLLLTPTPPQLLTKHTSPHYLLLTTTPSHLLFPFSSTGMALLELCSMRLLEAQTEYTQGNTYLPAFLDGLRDLVEMLKTSESILALDNPDSVGKQLVPIVHRKLHQTQQFLDNVTTQN</sequence>
<gene>
    <name evidence="2" type="ORF">Pmani_003099</name>
</gene>
<feature type="compositionally biased region" description="Basic residues" evidence="1">
    <location>
        <begin position="50"/>
        <end position="60"/>
    </location>
</feature>
<dbReference type="AlphaFoldDB" id="A0AAE1QJ78"/>
<reference evidence="2" key="1">
    <citation type="submission" date="2023-11" db="EMBL/GenBank/DDBJ databases">
        <title>Genome assemblies of two species of porcelain crab, Petrolisthes cinctipes and Petrolisthes manimaculis (Anomura: Porcellanidae).</title>
        <authorList>
            <person name="Angst P."/>
        </authorList>
    </citation>
    <scope>NUCLEOTIDE SEQUENCE</scope>
    <source>
        <strain evidence="2">PB745_02</strain>
        <tissue evidence="2">Gill</tissue>
    </source>
</reference>
<keyword evidence="3" id="KW-1185">Reference proteome</keyword>